<dbReference type="PANTHER" id="PTHR44117:SF1">
    <property type="entry name" value="INTRAFLAGELLAR TRANSPORT PROTEIN 88 HOMOLOG"/>
    <property type="match status" value="1"/>
</dbReference>
<dbReference type="OMA" id="HTEEDEC"/>
<sequence length="423" mass="48807">MVLNFFPRLPGLVWCQYAKNCFQYSCFAFISRKALAEKYIMTSAKLIAPAIGSSFALANDLEINKAITYLRQRVETLKMLEKKDSRVKSAAATNIYFLYYIEKDFDQADNYAELAMSADHYNPAALVSKGNTEFVKEDYEKAPEFYKEALRNDSSCTEKSLYRPAGLTYKKLCRLDKALDCFLKLHAILRNSAPVMHQLNKTLLCNNFSCQEIEWMLNVYAQVLTKLGDLYENEGDKSQAFQYYYEYFPSNISVIEWLGAYYIDTQFCEKAIQYFERTTLIHCWWLAKALETYKDIHQKFPENVIFSLRFLVRLCTDMGLIEVQNYATKLKKVEKIREQRVRSGREGSARGLREGSTGSGEKESFWPGLCLLKCIASIEFIILDALYVDPLGPQMQRLKTAARKHTEEDECADEEAGDDLLPE</sequence>
<reference evidence="2" key="2">
    <citation type="submission" date="2025-09" db="UniProtKB">
        <authorList>
            <consortium name="Ensembl"/>
        </authorList>
    </citation>
    <scope>IDENTIFICATION</scope>
</reference>
<protein>
    <submittedName>
        <fullName evidence="2">Intraflagellar transport 88 homolog</fullName>
    </submittedName>
</protein>
<accession>A0A9J8DF30</accession>
<dbReference type="InterPro" id="IPR019734">
    <property type="entry name" value="TPR_rpt"/>
</dbReference>
<organism evidence="2 3">
    <name type="scientific">Cyprinus carpio carpio</name>
    <dbReference type="NCBI Taxonomy" id="630221"/>
    <lineage>
        <taxon>Eukaryota</taxon>
        <taxon>Metazoa</taxon>
        <taxon>Chordata</taxon>
        <taxon>Craniata</taxon>
        <taxon>Vertebrata</taxon>
        <taxon>Euteleostomi</taxon>
        <taxon>Actinopterygii</taxon>
        <taxon>Neopterygii</taxon>
        <taxon>Teleostei</taxon>
        <taxon>Ostariophysi</taxon>
        <taxon>Cypriniformes</taxon>
        <taxon>Cyprinidae</taxon>
        <taxon>Cyprininae</taxon>
        <taxon>Cyprinus</taxon>
    </lineage>
</organism>
<dbReference type="GO" id="GO:0019894">
    <property type="term" value="F:kinesin binding"/>
    <property type="evidence" value="ECO:0007669"/>
    <property type="project" value="TreeGrafter"/>
</dbReference>
<dbReference type="AlphaFoldDB" id="A0A9J8DF30"/>
<dbReference type="PANTHER" id="PTHR44117">
    <property type="entry name" value="INTRAFLAGELLAR TRANSPORT PROTEIN 88 HOMOLOG"/>
    <property type="match status" value="1"/>
</dbReference>
<keyword evidence="3" id="KW-1185">Reference proteome</keyword>
<feature type="region of interest" description="Disordered" evidence="1">
    <location>
        <begin position="341"/>
        <end position="363"/>
    </location>
</feature>
<dbReference type="Gene3D" id="1.25.40.10">
    <property type="entry name" value="Tetratricopeptide repeat domain"/>
    <property type="match status" value="2"/>
</dbReference>
<dbReference type="SUPFAM" id="SSF48452">
    <property type="entry name" value="TPR-like"/>
    <property type="match status" value="1"/>
</dbReference>
<dbReference type="Proteomes" id="UP001108240">
    <property type="component" value="Unplaced"/>
</dbReference>
<evidence type="ECO:0000256" key="1">
    <source>
        <dbReference type="SAM" id="MobiDB-lite"/>
    </source>
</evidence>
<evidence type="ECO:0000313" key="2">
    <source>
        <dbReference type="Ensembl" id="ENSCCRP00000175885.1"/>
    </source>
</evidence>
<dbReference type="SMART" id="SM00028">
    <property type="entry name" value="TPR"/>
    <property type="match status" value="3"/>
</dbReference>
<dbReference type="GO" id="GO:0042073">
    <property type="term" value="P:intraciliary transport"/>
    <property type="evidence" value="ECO:0007669"/>
    <property type="project" value="TreeGrafter"/>
</dbReference>
<dbReference type="GO" id="GO:0036064">
    <property type="term" value="C:ciliary basal body"/>
    <property type="evidence" value="ECO:0007669"/>
    <property type="project" value="TreeGrafter"/>
</dbReference>
<feature type="compositionally biased region" description="Acidic residues" evidence="1">
    <location>
        <begin position="408"/>
        <end position="423"/>
    </location>
</feature>
<feature type="compositionally biased region" description="Basic and acidic residues" evidence="1">
    <location>
        <begin position="341"/>
        <end position="353"/>
    </location>
</feature>
<reference evidence="2" key="1">
    <citation type="submission" date="2025-08" db="UniProtKB">
        <authorList>
            <consortium name="Ensembl"/>
        </authorList>
    </citation>
    <scope>IDENTIFICATION</scope>
</reference>
<dbReference type="Ensembl" id="ENSCCRT00000173367.1">
    <property type="protein sequence ID" value="ENSCCRP00000175885.1"/>
    <property type="gene ID" value="ENSCCRG00000061611.1"/>
</dbReference>
<dbReference type="GeneTree" id="ENSGT00390000015473"/>
<dbReference type="GO" id="GO:1905515">
    <property type="term" value="P:non-motile cilium assembly"/>
    <property type="evidence" value="ECO:0007669"/>
    <property type="project" value="TreeGrafter"/>
</dbReference>
<dbReference type="GO" id="GO:0097730">
    <property type="term" value="C:non-motile cilium"/>
    <property type="evidence" value="ECO:0007669"/>
    <property type="project" value="TreeGrafter"/>
</dbReference>
<dbReference type="GO" id="GO:0005814">
    <property type="term" value="C:centriole"/>
    <property type="evidence" value="ECO:0007669"/>
    <property type="project" value="TreeGrafter"/>
</dbReference>
<dbReference type="GO" id="GO:0060122">
    <property type="term" value="P:inner ear receptor cell stereocilium organization"/>
    <property type="evidence" value="ECO:0007669"/>
    <property type="project" value="TreeGrafter"/>
</dbReference>
<name>A0A9J8DF30_CYPCA</name>
<dbReference type="GO" id="GO:0001822">
    <property type="term" value="P:kidney development"/>
    <property type="evidence" value="ECO:0007669"/>
    <property type="project" value="TreeGrafter"/>
</dbReference>
<dbReference type="InterPro" id="IPR011990">
    <property type="entry name" value="TPR-like_helical_dom_sf"/>
</dbReference>
<proteinExistence type="predicted"/>
<feature type="region of interest" description="Disordered" evidence="1">
    <location>
        <begin position="402"/>
        <end position="423"/>
    </location>
</feature>
<evidence type="ECO:0000313" key="3">
    <source>
        <dbReference type="Proteomes" id="UP001108240"/>
    </source>
</evidence>
<dbReference type="GO" id="GO:0097546">
    <property type="term" value="C:ciliary base"/>
    <property type="evidence" value="ECO:0007669"/>
    <property type="project" value="TreeGrafter"/>
</dbReference>